<keyword evidence="2" id="KW-1185">Reference proteome</keyword>
<dbReference type="KEGG" id="grl:LPB144_09915"/>
<sequence length="217" mass="23570">MYKKLLILSLASGLFFTSCQKDEISEETQTEAVINAEAKSNSDLDGKIHEPDWMEGPGAQIHEPDWMEGPGTSIHTPEWTVESWFECAEESEIPANLVVPSNKEASYSAIENATFLNKINVGGTLNVCGFVASTNTVNLHRGGVFNFVGDMYIGSEEEPADLVINYGSHFNFAGNVMITGDLIVNNGGTLEQMGDHAEIMVGGDIIYAEGAIVKEFE</sequence>
<gene>
    <name evidence="1" type="ORF">LPB144_09915</name>
</gene>
<protein>
    <submittedName>
        <fullName evidence="1">Uncharacterized protein</fullName>
    </submittedName>
</protein>
<organism evidence="1 2">
    <name type="scientific">Christiangramia salexigens</name>
    <dbReference type="NCBI Taxonomy" id="1913577"/>
    <lineage>
        <taxon>Bacteria</taxon>
        <taxon>Pseudomonadati</taxon>
        <taxon>Bacteroidota</taxon>
        <taxon>Flavobacteriia</taxon>
        <taxon>Flavobacteriales</taxon>
        <taxon>Flavobacteriaceae</taxon>
        <taxon>Christiangramia</taxon>
    </lineage>
</organism>
<evidence type="ECO:0000313" key="2">
    <source>
        <dbReference type="Proteomes" id="UP000182510"/>
    </source>
</evidence>
<dbReference type="OrthoDB" id="1424519at2"/>
<dbReference type="PROSITE" id="PS51257">
    <property type="entry name" value="PROKAR_LIPOPROTEIN"/>
    <property type="match status" value="1"/>
</dbReference>
<proteinExistence type="predicted"/>
<dbReference type="Proteomes" id="UP000182510">
    <property type="component" value="Chromosome"/>
</dbReference>
<dbReference type="AlphaFoldDB" id="A0A1L3J6C3"/>
<reference evidence="1 2" key="1">
    <citation type="submission" date="2016-11" db="EMBL/GenBank/DDBJ databases">
        <title>Gramella sp. LPB0144 isolated from marine environment.</title>
        <authorList>
            <person name="Kim E."/>
            <person name="Yi H."/>
        </authorList>
    </citation>
    <scope>NUCLEOTIDE SEQUENCE [LARGE SCALE GENOMIC DNA]</scope>
    <source>
        <strain evidence="1 2">LPB0144</strain>
    </source>
</reference>
<dbReference type="RefSeq" id="WP_072553388.1">
    <property type="nucleotide sequence ID" value="NZ_CP018153.1"/>
</dbReference>
<evidence type="ECO:0000313" key="1">
    <source>
        <dbReference type="EMBL" id="APG60698.1"/>
    </source>
</evidence>
<name>A0A1L3J6C3_9FLAO</name>
<accession>A0A1L3J6C3</accession>
<dbReference type="EMBL" id="CP018153">
    <property type="protein sequence ID" value="APG60698.1"/>
    <property type="molecule type" value="Genomic_DNA"/>
</dbReference>